<name>A0ABT7S7D4_9CELL</name>
<dbReference type="Proteomes" id="UP001321453">
    <property type="component" value="Unassembled WGS sequence"/>
</dbReference>
<dbReference type="EMBL" id="JAUCGR010000002">
    <property type="protein sequence ID" value="MDM7831429.1"/>
    <property type="molecule type" value="Genomic_DNA"/>
</dbReference>
<evidence type="ECO:0000313" key="3">
    <source>
        <dbReference type="EMBL" id="MDM7831429.1"/>
    </source>
</evidence>
<feature type="region of interest" description="Disordered" evidence="1">
    <location>
        <begin position="1"/>
        <end position="66"/>
    </location>
</feature>
<keyword evidence="2" id="KW-0812">Transmembrane</keyword>
<gene>
    <name evidence="3" type="ORF">QRT05_08795</name>
</gene>
<feature type="transmembrane region" description="Helical" evidence="2">
    <location>
        <begin position="128"/>
        <end position="151"/>
    </location>
</feature>
<sequence>MFGREKDPVTALATPAGDESNPTEVAGKGRPTPKRKEAEAANKRPLVPTDRKAAGKTGKNAAREARNREYQAMQSGDERSMPAQHRGPVRRYIRDYVDARWNLGEFFLPIAAVFLVLQISLAKAAPGLASLAVLVLYIYVIFAIVDGYIMWRGLRKRLRAKFGEDKLGRGLVMYSLMRAFQLRPTRLPKAQVRRGHKPE</sequence>
<keyword evidence="4" id="KW-1185">Reference proteome</keyword>
<reference evidence="3 4" key="1">
    <citation type="submission" date="2023-06" db="EMBL/GenBank/DDBJ databases">
        <title>Cellulomonas sp. MW9 Whole genome sequence.</title>
        <authorList>
            <person name="Park S."/>
        </authorList>
    </citation>
    <scope>NUCLEOTIDE SEQUENCE [LARGE SCALE GENOMIC DNA]</scope>
    <source>
        <strain evidence="3 4">MW9</strain>
    </source>
</reference>
<dbReference type="InterPro" id="IPR021403">
    <property type="entry name" value="DUF3043"/>
</dbReference>
<protein>
    <submittedName>
        <fullName evidence="3">DUF3043 domain-containing protein</fullName>
    </submittedName>
</protein>
<feature type="transmembrane region" description="Helical" evidence="2">
    <location>
        <begin position="101"/>
        <end position="122"/>
    </location>
</feature>
<keyword evidence="2" id="KW-0472">Membrane</keyword>
<proteinExistence type="predicted"/>
<dbReference type="RefSeq" id="WP_289446745.1">
    <property type="nucleotide sequence ID" value="NZ_JAUCGR010000002.1"/>
</dbReference>
<dbReference type="Pfam" id="PF11241">
    <property type="entry name" value="DUF3043"/>
    <property type="match status" value="1"/>
</dbReference>
<keyword evidence="2" id="KW-1133">Transmembrane helix</keyword>
<comment type="caution">
    <text evidence="3">The sequence shown here is derived from an EMBL/GenBank/DDBJ whole genome shotgun (WGS) entry which is preliminary data.</text>
</comment>
<evidence type="ECO:0000313" key="4">
    <source>
        <dbReference type="Proteomes" id="UP001321453"/>
    </source>
</evidence>
<evidence type="ECO:0000256" key="1">
    <source>
        <dbReference type="SAM" id="MobiDB-lite"/>
    </source>
</evidence>
<organism evidence="3 4">
    <name type="scientific">Cellulomonas edaphi</name>
    <dbReference type="NCBI Taxonomy" id="3053468"/>
    <lineage>
        <taxon>Bacteria</taxon>
        <taxon>Bacillati</taxon>
        <taxon>Actinomycetota</taxon>
        <taxon>Actinomycetes</taxon>
        <taxon>Micrococcales</taxon>
        <taxon>Cellulomonadaceae</taxon>
        <taxon>Cellulomonas</taxon>
    </lineage>
</organism>
<evidence type="ECO:0000256" key="2">
    <source>
        <dbReference type="SAM" id="Phobius"/>
    </source>
</evidence>
<accession>A0ABT7S7D4</accession>